<feature type="domain" description="Glycoside hydrolase family 9" evidence="9">
    <location>
        <begin position="297"/>
        <end position="730"/>
    </location>
</feature>
<evidence type="ECO:0000256" key="4">
    <source>
        <dbReference type="ARBA" id="ARBA00023277"/>
    </source>
</evidence>
<accession>A0A1M5VNR2</accession>
<evidence type="ECO:0000313" key="12">
    <source>
        <dbReference type="EMBL" id="SHH76850.1"/>
    </source>
</evidence>
<comment type="catalytic activity">
    <reaction evidence="8">
        <text>Endohydrolysis of (1-&gt;4)-beta-D-glucosidic linkages in cellulose, lichenin and cereal beta-D-glucans.</text>
        <dbReference type="EC" id="3.2.1.4"/>
    </reaction>
</comment>
<evidence type="ECO:0000256" key="8">
    <source>
        <dbReference type="RuleBase" id="RU361166"/>
    </source>
</evidence>
<evidence type="ECO:0000256" key="5">
    <source>
        <dbReference type="ARBA" id="ARBA00023295"/>
    </source>
</evidence>
<feature type="domain" description="CBM-cenC" evidence="10">
    <location>
        <begin position="43"/>
        <end position="168"/>
    </location>
</feature>
<dbReference type="CDD" id="cd02850">
    <property type="entry name" value="E_set_Cellulase_N"/>
    <property type="match status" value="1"/>
</dbReference>
<comment type="similarity">
    <text evidence="1 7 8">Belongs to the glycosyl hydrolase 9 (cellulase E) family.</text>
</comment>
<evidence type="ECO:0000259" key="10">
    <source>
        <dbReference type="Pfam" id="PF02018"/>
    </source>
</evidence>
<dbReference type="Pfam" id="PF00759">
    <property type="entry name" value="Glyco_hydro_9"/>
    <property type="match status" value="1"/>
</dbReference>
<dbReference type="GO" id="GO:0030245">
    <property type="term" value="P:cellulose catabolic process"/>
    <property type="evidence" value="ECO:0007669"/>
    <property type="project" value="UniProtKB-KW"/>
</dbReference>
<evidence type="ECO:0000259" key="11">
    <source>
        <dbReference type="Pfam" id="PF02927"/>
    </source>
</evidence>
<protein>
    <recommendedName>
        <fullName evidence="8">Endoglucanase</fullName>
        <ecNumber evidence="8">3.2.1.4</ecNumber>
    </recommendedName>
</protein>
<evidence type="ECO:0000256" key="6">
    <source>
        <dbReference type="ARBA" id="ARBA00023326"/>
    </source>
</evidence>
<keyword evidence="3 8" id="KW-0136">Cellulose degradation</keyword>
<evidence type="ECO:0000313" key="13">
    <source>
        <dbReference type="Proteomes" id="UP000184447"/>
    </source>
</evidence>
<dbReference type="Pfam" id="PF02018">
    <property type="entry name" value="CBM_4_9"/>
    <property type="match status" value="1"/>
</dbReference>
<gene>
    <name evidence="12" type="ORF">SAMN02745207_02393</name>
</gene>
<reference evidence="12 13" key="1">
    <citation type="submission" date="2016-11" db="EMBL/GenBank/DDBJ databases">
        <authorList>
            <person name="Jaros S."/>
            <person name="Januszkiewicz K."/>
            <person name="Wedrychowicz H."/>
        </authorList>
    </citation>
    <scope>NUCLEOTIDE SEQUENCE [LARGE SCALE GENOMIC DNA]</scope>
    <source>
        <strain evidence="12 13">DSM 8605</strain>
    </source>
</reference>
<keyword evidence="5 7" id="KW-0326">Glycosidase</keyword>
<keyword evidence="4 7" id="KW-0119">Carbohydrate metabolism</keyword>
<evidence type="ECO:0000256" key="3">
    <source>
        <dbReference type="ARBA" id="ARBA00023001"/>
    </source>
</evidence>
<dbReference type="InterPro" id="IPR008979">
    <property type="entry name" value="Galactose-bd-like_sf"/>
</dbReference>
<evidence type="ECO:0000256" key="2">
    <source>
        <dbReference type="ARBA" id="ARBA00022801"/>
    </source>
</evidence>
<dbReference type="InterPro" id="IPR001701">
    <property type="entry name" value="Glyco_hydro_9"/>
</dbReference>
<evidence type="ECO:0000256" key="1">
    <source>
        <dbReference type="ARBA" id="ARBA00007072"/>
    </source>
</evidence>
<proteinExistence type="inferred from homology"/>
<keyword evidence="13" id="KW-1185">Reference proteome</keyword>
<dbReference type="STRING" id="1121316.SAMN02745207_02393"/>
<feature type="active site" evidence="7">
    <location>
        <position position="717"/>
    </location>
</feature>
<dbReference type="EC" id="3.2.1.4" evidence="8"/>
<name>A0A1M5VNR2_9CLOT</name>
<dbReference type="InterPro" id="IPR012341">
    <property type="entry name" value="6hp_glycosidase-like_sf"/>
</dbReference>
<sequence length="733" mass="82101">MENFFKLVVVVSFVFLVACSNNVSNSNNSSITGNAVVDESQENLLINYDFSSGNTEGWGYFEQNGSGEFSVVEEELEVKVNDSGKEDYSVQIYQDGFLLAQGCKYELRFDAMSTIDRSFGVRFQINGGDYHAYSSNNYDLTSEVQTYTLEFEMKEPTDPAPRLALNLGTPKDLETLEAHKVYFDNFSLVLLDDSNKVESSIENKMKQININQLGYPLDYKKIAVFRGEDVDKTFDVVNIETNKVVYTGDIEKEFINKTSGETNYYGDFSNVREKGKYIIKTETLGNSYEFEISNDIYERVDYDILKMLYLQRCGVELTSELAGDYAHPICHNDEATIYGTTTKIDVSGGWHDAGDYGRYVVPGAKTVADLFLAYQSKPDNFGDNLGIPESSNGIADILDEARFELEWMLKMQDSESGGVYHKVTGANFPGTVMPQDETSELIVSPISDAATGDFAAVMAMSYDTFKSIDKDFAEKCLNSSKKAWDYLNKKSTFQGFKNPSGIVTGEYGDSTISDEYLWASVELYKVTYDKKYHTEIKENYSNKSLGLGWADVGIYALYDYLNIDNDKVDSELFNKMKNDLISAADEALKLSKNDGYFISMGEEYPWGSNMTVANKAMLLQMANKIAENSEYIEAARNNINYLFGVNPMSTSYVTGYGTISPVSTHHRPSQSINSTMPGMLVGGPNSNLQDPYAKSVLANEPPAKCYVDNSQSYSCNEITIYWNSPLIYALTNR</sequence>
<dbReference type="SUPFAM" id="SSF48208">
    <property type="entry name" value="Six-hairpin glycosidases"/>
    <property type="match status" value="1"/>
</dbReference>
<dbReference type="GO" id="GO:0008810">
    <property type="term" value="F:cellulase activity"/>
    <property type="evidence" value="ECO:0007669"/>
    <property type="project" value="UniProtKB-EC"/>
</dbReference>
<evidence type="ECO:0000256" key="7">
    <source>
        <dbReference type="PROSITE-ProRule" id="PRU10060"/>
    </source>
</evidence>
<dbReference type="PANTHER" id="PTHR22298">
    <property type="entry name" value="ENDO-1,4-BETA-GLUCANASE"/>
    <property type="match status" value="1"/>
</dbReference>
<dbReference type="Gene3D" id="1.50.10.10">
    <property type="match status" value="1"/>
</dbReference>
<dbReference type="InterPro" id="IPR008928">
    <property type="entry name" value="6-hairpin_glycosidase_sf"/>
</dbReference>
<dbReference type="InterPro" id="IPR014756">
    <property type="entry name" value="Ig_E-set"/>
</dbReference>
<dbReference type="AlphaFoldDB" id="A0A1M5VNR2"/>
<feature type="active site" evidence="7">
    <location>
        <position position="708"/>
    </location>
</feature>
<keyword evidence="2 7" id="KW-0378">Hydrolase</keyword>
<dbReference type="OrthoDB" id="9758662at2"/>
<dbReference type="PROSITE" id="PS51257">
    <property type="entry name" value="PROKAR_LIPOPROTEIN"/>
    <property type="match status" value="1"/>
</dbReference>
<dbReference type="InterPro" id="IPR013783">
    <property type="entry name" value="Ig-like_fold"/>
</dbReference>
<keyword evidence="6 7" id="KW-0624">Polysaccharide degradation</keyword>
<dbReference type="Gene3D" id="2.60.120.260">
    <property type="entry name" value="Galactose-binding domain-like"/>
    <property type="match status" value="1"/>
</dbReference>
<dbReference type="InterPro" id="IPR004197">
    <property type="entry name" value="Cellulase_Ig-like"/>
</dbReference>
<evidence type="ECO:0000259" key="9">
    <source>
        <dbReference type="Pfam" id="PF00759"/>
    </source>
</evidence>
<dbReference type="RefSeq" id="WP_073338656.1">
    <property type="nucleotide sequence ID" value="NZ_FQXM01000012.1"/>
</dbReference>
<dbReference type="SUPFAM" id="SSF49785">
    <property type="entry name" value="Galactose-binding domain-like"/>
    <property type="match status" value="1"/>
</dbReference>
<dbReference type="SUPFAM" id="SSF81296">
    <property type="entry name" value="E set domains"/>
    <property type="match status" value="1"/>
</dbReference>
<dbReference type="EMBL" id="FQXM01000012">
    <property type="protein sequence ID" value="SHH76850.1"/>
    <property type="molecule type" value="Genomic_DNA"/>
</dbReference>
<dbReference type="InterPro" id="IPR003305">
    <property type="entry name" value="CenC_carb-bd"/>
</dbReference>
<dbReference type="Proteomes" id="UP000184447">
    <property type="component" value="Unassembled WGS sequence"/>
</dbReference>
<feature type="domain" description="Cellulase Ig-like" evidence="11">
    <location>
        <begin position="206"/>
        <end position="284"/>
    </location>
</feature>
<dbReference type="PROSITE" id="PS00698">
    <property type="entry name" value="GH9_3"/>
    <property type="match status" value="1"/>
</dbReference>
<organism evidence="12 13">
    <name type="scientific">Clostridium grantii DSM 8605</name>
    <dbReference type="NCBI Taxonomy" id="1121316"/>
    <lineage>
        <taxon>Bacteria</taxon>
        <taxon>Bacillati</taxon>
        <taxon>Bacillota</taxon>
        <taxon>Clostridia</taxon>
        <taxon>Eubacteriales</taxon>
        <taxon>Clostridiaceae</taxon>
        <taxon>Clostridium</taxon>
    </lineage>
</organism>
<dbReference type="InterPro" id="IPR033126">
    <property type="entry name" value="Glyco_hydro_9_Asp/Glu_AS"/>
</dbReference>
<dbReference type="Pfam" id="PF02927">
    <property type="entry name" value="CelD_N"/>
    <property type="match status" value="1"/>
</dbReference>
<dbReference type="Gene3D" id="2.60.40.10">
    <property type="entry name" value="Immunoglobulins"/>
    <property type="match status" value="1"/>
</dbReference>